<dbReference type="Proteomes" id="UP000229366">
    <property type="component" value="Unassembled WGS sequence"/>
</dbReference>
<evidence type="ECO:0000313" key="2">
    <source>
        <dbReference type="Proteomes" id="UP000229366"/>
    </source>
</evidence>
<accession>A0A2M8VJI2</accession>
<dbReference type="InterPro" id="IPR011051">
    <property type="entry name" value="RmlC_Cupin_sf"/>
</dbReference>
<dbReference type="EMBL" id="PGTX01000004">
    <property type="protein sequence ID" value="PJI77157.1"/>
    <property type="molecule type" value="Genomic_DNA"/>
</dbReference>
<dbReference type="RefSeq" id="WP_100380065.1">
    <property type="nucleotide sequence ID" value="NZ_CBCSBW010000005.1"/>
</dbReference>
<dbReference type="OrthoDB" id="9796518at2"/>
<protein>
    <submittedName>
        <fullName evidence="1">Uncharacterized protein</fullName>
    </submittedName>
</protein>
<evidence type="ECO:0000313" key="1">
    <source>
        <dbReference type="EMBL" id="PJI77157.1"/>
    </source>
</evidence>
<sequence>MIEKINCSGDVIAIILRTNYYSDGIKFLTPDDYSQQLGYMNRPQGYSIKPHLHNKVSRTVHLTNEVLFIKSGKVRVDFYSQSKQYIESKILMPGDVLLLASGGHGFEMLENTEMIEVKQGPYAGEGDKTHFDADIADRIVIHP</sequence>
<proteinExistence type="predicted"/>
<dbReference type="SUPFAM" id="SSF51182">
    <property type="entry name" value="RmlC-like cupins"/>
    <property type="match status" value="1"/>
</dbReference>
<name>A0A2M8VJI2_9BURK</name>
<comment type="caution">
    <text evidence="1">The sequence shown here is derived from an EMBL/GenBank/DDBJ whole genome shotgun (WGS) entry which is preliminary data.</text>
</comment>
<keyword evidence="2" id="KW-1185">Reference proteome</keyword>
<organism evidence="1 2">
    <name type="scientific">Polynucleobacter brandtiae</name>
    <dbReference type="NCBI Taxonomy" id="1938816"/>
    <lineage>
        <taxon>Bacteria</taxon>
        <taxon>Pseudomonadati</taxon>
        <taxon>Pseudomonadota</taxon>
        <taxon>Betaproteobacteria</taxon>
        <taxon>Burkholderiales</taxon>
        <taxon>Burkholderiaceae</taxon>
        <taxon>Polynucleobacter</taxon>
    </lineage>
</organism>
<gene>
    <name evidence="1" type="ORF">B0G85_1760</name>
</gene>
<reference evidence="1 2" key="1">
    <citation type="submission" date="2017-11" db="EMBL/GenBank/DDBJ databases">
        <title>Genomic Encyclopedia of Type Strains, Phase III (KMG-III): the genomes of soil and plant-associated and newly described type strains.</title>
        <authorList>
            <person name="Whitman W."/>
        </authorList>
    </citation>
    <scope>NUCLEOTIDE SEQUENCE [LARGE SCALE GENOMIC DNA]</scope>
    <source>
        <strain evidence="1 2">UB-Domo-W1</strain>
    </source>
</reference>
<dbReference type="AlphaFoldDB" id="A0A2M8VJI2"/>